<accession>A0A7X0F5U9</accession>
<keyword evidence="5" id="KW-1185">Reference proteome</keyword>
<evidence type="ECO:0000313" key="5">
    <source>
        <dbReference type="Proteomes" id="UP000536262"/>
    </source>
</evidence>
<dbReference type="InterPro" id="IPR006680">
    <property type="entry name" value="Amidohydro-rel"/>
</dbReference>
<dbReference type="Proteomes" id="UP000536262">
    <property type="component" value="Unassembled WGS sequence"/>
</dbReference>
<dbReference type="PANTHER" id="PTHR43794">
    <property type="entry name" value="AMINOHYDROLASE SSNA-RELATED"/>
    <property type="match status" value="1"/>
</dbReference>
<reference evidence="4 5" key="1">
    <citation type="submission" date="2020-08" db="EMBL/GenBank/DDBJ databases">
        <title>Genomic Encyclopedia of Type Strains, Phase IV (KMG-IV): sequencing the most valuable type-strain genomes for metagenomic binning, comparative biology and taxonomic classification.</title>
        <authorList>
            <person name="Goeker M."/>
        </authorList>
    </citation>
    <scope>NUCLEOTIDE SEQUENCE [LARGE SCALE GENOMIC DNA]</scope>
    <source>
        <strain evidence="4 5">DSM 7051</strain>
    </source>
</reference>
<dbReference type="SUPFAM" id="SSF51338">
    <property type="entry name" value="Composite domain of metallo-dependent hydrolases"/>
    <property type="match status" value="2"/>
</dbReference>
<dbReference type="SUPFAM" id="SSF51556">
    <property type="entry name" value="Metallo-dependent hydrolases"/>
    <property type="match status" value="1"/>
</dbReference>
<organism evidence="4 5">
    <name type="scientific">Aminobacter aganoensis</name>
    <dbReference type="NCBI Taxonomy" id="83264"/>
    <lineage>
        <taxon>Bacteria</taxon>
        <taxon>Pseudomonadati</taxon>
        <taxon>Pseudomonadota</taxon>
        <taxon>Alphaproteobacteria</taxon>
        <taxon>Hyphomicrobiales</taxon>
        <taxon>Phyllobacteriaceae</taxon>
        <taxon>Aminobacter</taxon>
    </lineage>
</organism>
<keyword evidence="2 4" id="KW-0378">Hydrolase</keyword>
<dbReference type="RefSeq" id="WP_184698795.1">
    <property type="nucleotide sequence ID" value="NZ_BAABEG010000001.1"/>
</dbReference>
<dbReference type="InterPro" id="IPR050287">
    <property type="entry name" value="MTA/SAH_deaminase"/>
</dbReference>
<dbReference type="InterPro" id="IPR011059">
    <property type="entry name" value="Metal-dep_hydrolase_composite"/>
</dbReference>
<dbReference type="Pfam" id="PF01979">
    <property type="entry name" value="Amidohydro_1"/>
    <property type="match status" value="1"/>
</dbReference>
<comment type="caution">
    <text evidence="4">The sequence shown here is derived from an EMBL/GenBank/DDBJ whole genome shotgun (WGS) entry which is preliminary data.</text>
</comment>
<name>A0A7X0F5U9_9HYPH</name>
<evidence type="ECO:0000313" key="4">
    <source>
        <dbReference type="EMBL" id="MBB6353681.1"/>
    </source>
</evidence>
<dbReference type="GO" id="GO:0016810">
    <property type="term" value="F:hydrolase activity, acting on carbon-nitrogen (but not peptide) bonds"/>
    <property type="evidence" value="ECO:0007669"/>
    <property type="project" value="InterPro"/>
</dbReference>
<evidence type="ECO:0000259" key="3">
    <source>
        <dbReference type="Pfam" id="PF01979"/>
    </source>
</evidence>
<sequence>MTEPLLLTARWVVGHVGGRHALYPNGEVVVSGDRVLFVGHGYEGPVARRIDYGNALIGPGFVDLDALSDLDTTVLGYDNQPAARKGRIWPETYMESGPFEMYSEEELAFQKRYAFSRLIRSGITTALPIASLFYRQWGETVGEFSAAAEAARDLGLRVYLGPAYRSGNSLVRRDGTIDFHFDEERGLDGLADAVDFCRKFEGQAKGLIRTMLAPDRIETCTPELLKASAAAAEALDVPIRLHCCQSPFEYQSVLKLRGMSPAEWLESLGFLSPRAILPHGTHVSGRNGIDRPGRDLEILRDGGGTIAHCPLVSARHGNALQSFRKYRDMGIRIGLGTDTYPPDMFLNMQVGMMLCRIEEGGTDGCRSEDYYDAATTGGADALNRPDLGRLQAGSAADLIVVDFDDPFMGQTIDPIQTLMLNVSARSVSTVMIAGRFVMENGVIPGVDDREYRKRAQAQFDGVIAKYPLRTFNHPPVEEIFSTSYPTHRKA</sequence>
<feature type="domain" description="Amidohydrolase-related" evidence="3">
    <location>
        <begin position="102"/>
        <end position="437"/>
    </location>
</feature>
<dbReference type="NCBIfam" id="NF004801">
    <property type="entry name" value="PRK06151.1"/>
    <property type="match status" value="1"/>
</dbReference>
<dbReference type="Gene3D" id="2.30.40.10">
    <property type="entry name" value="Urease, subunit C, domain 1"/>
    <property type="match status" value="1"/>
</dbReference>
<comment type="similarity">
    <text evidence="1">Belongs to the metallo-dependent hydrolases superfamily. ATZ/TRZ family.</text>
</comment>
<dbReference type="AlphaFoldDB" id="A0A7X0F5U9"/>
<dbReference type="PANTHER" id="PTHR43794:SF11">
    <property type="entry name" value="AMIDOHYDROLASE-RELATED DOMAIN-CONTAINING PROTEIN"/>
    <property type="match status" value="1"/>
</dbReference>
<dbReference type="Gene3D" id="3.20.20.140">
    <property type="entry name" value="Metal-dependent hydrolases"/>
    <property type="match status" value="1"/>
</dbReference>
<evidence type="ECO:0000256" key="1">
    <source>
        <dbReference type="ARBA" id="ARBA00006745"/>
    </source>
</evidence>
<proteinExistence type="inferred from homology"/>
<gene>
    <name evidence="4" type="ORF">GGR00_001449</name>
</gene>
<evidence type="ECO:0000256" key="2">
    <source>
        <dbReference type="ARBA" id="ARBA00022801"/>
    </source>
</evidence>
<protein>
    <submittedName>
        <fullName evidence="4">Cytosine/adenosine deaminase-related metal-dependent hydrolase</fullName>
    </submittedName>
</protein>
<dbReference type="InterPro" id="IPR032466">
    <property type="entry name" value="Metal_Hydrolase"/>
</dbReference>
<dbReference type="EMBL" id="JACHOU010000002">
    <property type="protein sequence ID" value="MBB6353681.1"/>
    <property type="molecule type" value="Genomic_DNA"/>
</dbReference>